<keyword evidence="3 10" id="KW-0808">Transferase</keyword>
<dbReference type="EC" id="2.1.1.72" evidence="1"/>
<sequence length="925" mass="102741">MNEIRTGAARFALSWEDSPGDERQDAQTFVRDLLAVYGVTASKAALYEYRAKRFSTGGGGYIDALIPGVAIVEMKSAGKNLVEAETQALDYLDDLDDVQLPRYVITSDFRRFRLLDRIEDVVHEWALSDMASNSDRLGFFAGYGSRVFGSAEQEAASIKAAKIMASLYEELEGSGYNDHSASVFLVRTLFALFADDAGMFERDSFTEFLLTRTAQDGSDLGAQLTMLYQVLATSPEGRQRNLDELIARFPYVNGGVFEEPLIIPSFTAAMREKLLEACDFNWSAISPAVFGSLFQAVKSKEARRELGEHYTTETNILKLIGPMFLDELGDRVTAGWNEARKLERIRADMGLMQFLDPACGCGNFLVVGYRELRALDLRILLRLQELNPSKYHQTMWFMGEDLPVKLSQFHGIELEEWPARIAAMAMHLVEHQANLAMVEALGDGPEALPLDKVQHIVVGNAIRTDWTTVVGQTSHLYVMGNPPFLGHKERNEEQTTDLRLAWNTDSIGLLDYVTAWYAKAIALFSIPGFAGQFAFVSTNSIALGDSVPALFAPVFAEGWSIKFAHRTFRWTSEASGKAQVHCVIVGFQKGVASSKPRLFDYEHGSQVAFESHPRQINAYLVEGPNVLVTPRRKPLSPSLPQISAGSTPIDWGHLTVEKADYADVFADKIALKYLRPYYGGEELINKLDRWCLWLVDVEPSDIVNSRVLRTRVEAVRAARSAPSVKRLASRELAATPQLFGERRQPTSEYLGIPQAFARIRNYATAARLGPEVIASIKLFTAADSDGFLFGIISSSAYMAWQRAVGQRTPNNQYSFTASVVWNNLPIPAMSDAQRRGIITGGEAVLDARALRPDRSLADLYNPLAMDPTLLKAHARLDRAVDLVLGLKNNPTEAGRLAVLFASYQRMSAADQLKIPRAIKTARRRN</sequence>
<dbReference type="InterPro" id="IPR050953">
    <property type="entry name" value="N4_N6_ade-DNA_methylase"/>
</dbReference>
<dbReference type="Pfam" id="PF20466">
    <property type="entry name" value="MmeI_TRD"/>
    <property type="match status" value="1"/>
</dbReference>
<comment type="catalytic activity">
    <reaction evidence="4">
        <text>a 2'-deoxyadenosine in DNA + S-adenosyl-L-methionine = an N(6)-methyl-2'-deoxyadenosine in DNA + S-adenosyl-L-homocysteine + H(+)</text>
        <dbReference type="Rhea" id="RHEA:15197"/>
        <dbReference type="Rhea" id="RHEA-COMP:12418"/>
        <dbReference type="Rhea" id="RHEA-COMP:12419"/>
        <dbReference type="ChEBI" id="CHEBI:15378"/>
        <dbReference type="ChEBI" id="CHEBI:57856"/>
        <dbReference type="ChEBI" id="CHEBI:59789"/>
        <dbReference type="ChEBI" id="CHEBI:90615"/>
        <dbReference type="ChEBI" id="CHEBI:90616"/>
        <dbReference type="EC" id="2.1.1.72"/>
    </reaction>
</comment>
<dbReference type="GO" id="GO:0032259">
    <property type="term" value="P:methylation"/>
    <property type="evidence" value="ECO:0007669"/>
    <property type="project" value="UniProtKB-KW"/>
</dbReference>
<feature type="domain" description="MmeI-like target recognition" evidence="7">
    <location>
        <begin position="623"/>
        <end position="828"/>
    </location>
</feature>
<dbReference type="InterPro" id="IPR046816">
    <property type="entry name" value="MmeI_Mtase"/>
</dbReference>
<dbReference type="PANTHER" id="PTHR33841">
    <property type="entry name" value="DNA METHYLTRANSFERASE YEEA-RELATED"/>
    <property type="match status" value="1"/>
</dbReference>
<dbReference type="InterPro" id="IPR046818">
    <property type="entry name" value="MmeI_C"/>
</dbReference>
<evidence type="ECO:0000256" key="1">
    <source>
        <dbReference type="ARBA" id="ARBA00011900"/>
    </source>
</evidence>
<name>A0A4R8X1N2_9MICO</name>
<evidence type="ECO:0000259" key="5">
    <source>
        <dbReference type="Pfam" id="PF20464"/>
    </source>
</evidence>
<dbReference type="OrthoDB" id="4280289at2"/>
<dbReference type="InterPro" id="IPR046819">
    <property type="entry name" value="MmeI_hel"/>
</dbReference>
<dbReference type="Pfam" id="PF20464">
    <property type="entry name" value="MmeI_N"/>
    <property type="match status" value="1"/>
</dbReference>
<dbReference type="EMBL" id="SOFP01000010">
    <property type="protein sequence ID" value="TFC19840.1"/>
    <property type="molecule type" value="Genomic_DNA"/>
</dbReference>
<dbReference type="InterPro" id="IPR046817">
    <property type="entry name" value="MmeI_N"/>
</dbReference>
<evidence type="ECO:0000313" key="11">
    <source>
        <dbReference type="Proteomes" id="UP000298412"/>
    </source>
</evidence>
<evidence type="ECO:0000256" key="4">
    <source>
        <dbReference type="ARBA" id="ARBA00047942"/>
    </source>
</evidence>
<keyword evidence="2 10" id="KW-0489">Methyltransferase</keyword>
<evidence type="ECO:0000313" key="10">
    <source>
        <dbReference type="EMBL" id="TFC19840.1"/>
    </source>
</evidence>
<evidence type="ECO:0000259" key="6">
    <source>
        <dbReference type="Pfam" id="PF20465"/>
    </source>
</evidence>
<dbReference type="SUPFAM" id="SSF53335">
    <property type="entry name" value="S-adenosyl-L-methionine-dependent methyltransferases"/>
    <property type="match status" value="1"/>
</dbReference>
<dbReference type="Pfam" id="PF20473">
    <property type="entry name" value="MmeI_Mtase"/>
    <property type="match status" value="1"/>
</dbReference>
<evidence type="ECO:0000256" key="3">
    <source>
        <dbReference type="ARBA" id="ARBA00022679"/>
    </source>
</evidence>
<dbReference type="GO" id="GO:0009007">
    <property type="term" value="F:site-specific DNA-methyltransferase (adenine-specific) activity"/>
    <property type="evidence" value="ECO:0007669"/>
    <property type="project" value="UniProtKB-EC"/>
</dbReference>
<proteinExistence type="predicted"/>
<evidence type="ECO:0000259" key="7">
    <source>
        <dbReference type="Pfam" id="PF20466"/>
    </source>
</evidence>
<keyword evidence="11" id="KW-1185">Reference proteome</keyword>
<dbReference type="InterPro" id="IPR029063">
    <property type="entry name" value="SAM-dependent_MTases_sf"/>
</dbReference>
<dbReference type="Pfam" id="PF20465">
    <property type="entry name" value="MmeI_hel"/>
    <property type="match status" value="1"/>
</dbReference>
<dbReference type="InterPro" id="IPR046820">
    <property type="entry name" value="MmeI_TRD"/>
</dbReference>
<organism evidence="10 11">
    <name type="scientific">Cryobacterium algoritolerans</name>
    <dbReference type="NCBI Taxonomy" id="1259184"/>
    <lineage>
        <taxon>Bacteria</taxon>
        <taxon>Bacillati</taxon>
        <taxon>Actinomycetota</taxon>
        <taxon>Actinomycetes</taxon>
        <taxon>Micrococcales</taxon>
        <taxon>Microbacteriaceae</taxon>
        <taxon>Cryobacterium</taxon>
    </lineage>
</organism>
<dbReference type="AlphaFoldDB" id="A0A4R8X1N2"/>
<evidence type="ECO:0000256" key="2">
    <source>
        <dbReference type="ARBA" id="ARBA00022603"/>
    </source>
</evidence>
<dbReference type="Gene3D" id="3.40.50.150">
    <property type="entry name" value="Vaccinia Virus protein VP39"/>
    <property type="match status" value="1"/>
</dbReference>
<gene>
    <name evidence="10" type="ORF">E3O19_01810</name>
</gene>
<feature type="domain" description="MmeI-like helicase spacer" evidence="6">
    <location>
        <begin position="179"/>
        <end position="257"/>
    </location>
</feature>
<feature type="domain" description="MmeI-like N-terminal" evidence="5">
    <location>
        <begin position="8"/>
        <end position="172"/>
    </location>
</feature>
<dbReference type="Pfam" id="PF20467">
    <property type="entry name" value="MmeI_C"/>
    <property type="match status" value="1"/>
</dbReference>
<protein>
    <recommendedName>
        <fullName evidence="1">site-specific DNA-methyltransferase (adenine-specific)</fullName>
        <ecNumber evidence="1">2.1.1.72</ecNumber>
    </recommendedName>
</protein>
<dbReference type="Proteomes" id="UP000298412">
    <property type="component" value="Unassembled WGS sequence"/>
</dbReference>
<dbReference type="PANTHER" id="PTHR33841:SF1">
    <property type="entry name" value="DNA METHYLTRANSFERASE A"/>
    <property type="match status" value="1"/>
</dbReference>
<accession>A0A4R8X1N2</accession>
<comment type="caution">
    <text evidence="10">The sequence shown here is derived from an EMBL/GenBank/DDBJ whole genome shotgun (WGS) entry which is preliminary data.</text>
</comment>
<feature type="domain" description="MmeI-like C-terminal" evidence="8">
    <location>
        <begin position="830"/>
        <end position="907"/>
    </location>
</feature>
<reference evidence="10 11" key="1">
    <citation type="submission" date="2019-03" db="EMBL/GenBank/DDBJ databases">
        <title>Genomics of glacier-inhabiting Cryobacterium strains.</title>
        <authorList>
            <person name="Liu Q."/>
            <person name="Xin Y.-H."/>
        </authorList>
    </citation>
    <scope>NUCLEOTIDE SEQUENCE [LARGE SCALE GENOMIC DNA]</scope>
    <source>
        <strain evidence="10 11">MDT1-3</strain>
    </source>
</reference>
<evidence type="ECO:0000259" key="9">
    <source>
        <dbReference type="Pfam" id="PF20473"/>
    </source>
</evidence>
<evidence type="ECO:0000259" key="8">
    <source>
        <dbReference type="Pfam" id="PF20467"/>
    </source>
</evidence>
<feature type="domain" description="MmeI-like DNA-methyltransferase" evidence="9">
    <location>
        <begin position="336"/>
        <end position="599"/>
    </location>
</feature>